<reference evidence="3" key="1">
    <citation type="journal article" date="2021" name="Nat. Commun.">
        <title>Genetic determinants of endophytism in the Arabidopsis root mycobiome.</title>
        <authorList>
            <person name="Mesny F."/>
            <person name="Miyauchi S."/>
            <person name="Thiergart T."/>
            <person name="Pickel B."/>
            <person name="Atanasova L."/>
            <person name="Karlsson M."/>
            <person name="Huettel B."/>
            <person name="Barry K.W."/>
            <person name="Haridas S."/>
            <person name="Chen C."/>
            <person name="Bauer D."/>
            <person name="Andreopoulos W."/>
            <person name="Pangilinan J."/>
            <person name="LaButti K."/>
            <person name="Riley R."/>
            <person name="Lipzen A."/>
            <person name="Clum A."/>
            <person name="Drula E."/>
            <person name="Henrissat B."/>
            <person name="Kohler A."/>
            <person name="Grigoriev I.V."/>
            <person name="Martin F.M."/>
            <person name="Hacquard S."/>
        </authorList>
    </citation>
    <scope>NUCLEOTIDE SEQUENCE</scope>
    <source>
        <strain evidence="3">MPI-SDFR-AT-0120</strain>
    </source>
</reference>
<evidence type="ECO:0000259" key="2">
    <source>
        <dbReference type="Pfam" id="PF22740"/>
    </source>
</evidence>
<evidence type="ECO:0000313" key="3">
    <source>
        <dbReference type="EMBL" id="KAH7077202.1"/>
    </source>
</evidence>
<feature type="region of interest" description="Disordered" evidence="1">
    <location>
        <begin position="85"/>
        <end position="146"/>
    </location>
</feature>
<organism evidence="3 4">
    <name type="scientific">Paraphoma chrysanthemicola</name>
    <dbReference type="NCBI Taxonomy" id="798071"/>
    <lineage>
        <taxon>Eukaryota</taxon>
        <taxon>Fungi</taxon>
        <taxon>Dikarya</taxon>
        <taxon>Ascomycota</taxon>
        <taxon>Pezizomycotina</taxon>
        <taxon>Dothideomycetes</taxon>
        <taxon>Pleosporomycetidae</taxon>
        <taxon>Pleosporales</taxon>
        <taxon>Pleosporineae</taxon>
        <taxon>Phaeosphaeriaceae</taxon>
        <taxon>Paraphoma</taxon>
    </lineage>
</organism>
<keyword evidence="4" id="KW-1185">Reference proteome</keyword>
<comment type="caution">
    <text evidence="3">The sequence shown here is derived from an EMBL/GenBank/DDBJ whole genome shotgun (WGS) entry which is preliminary data.</text>
</comment>
<feature type="compositionally biased region" description="Acidic residues" evidence="1">
    <location>
        <begin position="125"/>
        <end position="145"/>
    </location>
</feature>
<dbReference type="Pfam" id="PF22740">
    <property type="entry name" value="PapZ_C"/>
    <property type="match status" value="1"/>
</dbReference>
<gene>
    <name evidence="3" type="ORF">FB567DRAFT_144896</name>
</gene>
<proteinExistence type="predicted"/>
<sequence length="209" mass="23876">MTTQPQPHPLLILYSHGRTPPLHPPPDLKFDLRTISNPPKALRAVSDGRSKRLREHLLSDDKFVSKLGDVEERIGEGMGVKMGEWEEERKRKKSVGDEDGGAGWGSGIGTSEEGEVEREKSDQIDGAEIDEEEDRSASVDDADDDMVSHEGPVLRVGCFCALGHHRSVAFVEELARLKWPREWRVEVVHRDIEKKKGWEDCWCRWRWCR</sequence>
<dbReference type="InterPro" id="IPR053931">
    <property type="entry name" value="RapZ_C"/>
</dbReference>
<evidence type="ECO:0000256" key="1">
    <source>
        <dbReference type="SAM" id="MobiDB-lite"/>
    </source>
</evidence>
<feature type="region of interest" description="Disordered" evidence="1">
    <location>
        <begin position="1"/>
        <end position="26"/>
    </location>
</feature>
<protein>
    <recommendedName>
        <fullName evidence="2">RapZ C-terminal domain-containing protein</fullName>
    </recommendedName>
</protein>
<accession>A0A8K0VV57</accession>
<name>A0A8K0VV57_9PLEO</name>
<dbReference type="AlphaFoldDB" id="A0A8K0VV57"/>
<evidence type="ECO:0000313" key="4">
    <source>
        <dbReference type="Proteomes" id="UP000813461"/>
    </source>
</evidence>
<dbReference type="EMBL" id="JAGMVJ010000018">
    <property type="protein sequence ID" value="KAH7077202.1"/>
    <property type="molecule type" value="Genomic_DNA"/>
</dbReference>
<feature type="domain" description="RapZ C-terminal" evidence="2">
    <location>
        <begin position="149"/>
        <end position="193"/>
    </location>
</feature>
<dbReference type="Proteomes" id="UP000813461">
    <property type="component" value="Unassembled WGS sequence"/>
</dbReference>
<dbReference type="OrthoDB" id="10267139at2759"/>